<reference evidence="1" key="1">
    <citation type="journal article" date="2020" name="J. ISSAAS">
        <title>Lactobacilli and other gastrointestinal microbiota of Peromyscus leucopus, reservoir host for agents of Lyme disease and other zoonoses in North America.</title>
        <authorList>
            <person name="Milovic A."/>
            <person name="Bassam K."/>
            <person name="Shao H."/>
            <person name="Chatzistamou I."/>
            <person name="Tufts D.M."/>
            <person name="Diuk-Wasser M."/>
            <person name="Barbour A.G."/>
        </authorList>
    </citation>
    <scope>NUCLEOTIDE SEQUENCE</scope>
    <source>
        <strain evidence="1">LL40</strain>
    </source>
</reference>
<name>A0A650EP33_9FIRM</name>
<dbReference type="EMBL" id="MN577573">
    <property type="protein sequence ID" value="QGT51091.1"/>
    <property type="molecule type" value="Genomic_DNA"/>
</dbReference>
<organism evidence="1">
    <name type="scientific">uncultured Bacillota bacterium</name>
    <dbReference type="NCBI Taxonomy" id="344338"/>
    <lineage>
        <taxon>Bacteria</taxon>
        <taxon>Bacillati</taxon>
        <taxon>Bacillota</taxon>
        <taxon>environmental samples</taxon>
    </lineage>
</organism>
<accession>A0A650EP33</accession>
<dbReference type="AlphaFoldDB" id="A0A650EP33"/>
<proteinExistence type="predicted"/>
<gene>
    <name evidence="1" type="ORF">Firmicute1046_1670</name>
</gene>
<protein>
    <submittedName>
        <fullName evidence="1">Uncharacterized protein</fullName>
    </submittedName>
</protein>
<sequence length="89" mass="10675">MPTLQQKYAELLTRMRLPENAERYNELYGELSENDNDFYILRWEMDRKIPTLLKNIEKEQGAYRDFLRADCQTSIKKVEKLLTDSGWAK</sequence>
<evidence type="ECO:0000313" key="1">
    <source>
        <dbReference type="EMBL" id="QGT51091.1"/>
    </source>
</evidence>